<organism evidence="2 3">
    <name type="scientific">Candidatus Faeciplasma avium</name>
    <dbReference type="NCBI Taxonomy" id="2840798"/>
    <lineage>
        <taxon>Bacteria</taxon>
        <taxon>Bacillati</taxon>
        <taxon>Bacillota</taxon>
        <taxon>Clostridia</taxon>
        <taxon>Eubacteriales</taxon>
        <taxon>Oscillospiraceae</taxon>
        <taxon>Oscillospiraceae incertae sedis</taxon>
        <taxon>Candidatus Faeciplasma</taxon>
    </lineage>
</organism>
<proteinExistence type="predicted"/>
<name>A0A9D1T3R3_9FIRM</name>
<accession>A0A9D1T3R3</accession>
<keyword evidence="1" id="KW-0812">Transmembrane</keyword>
<feature type="transmembrane region" description="Helical" evidence="1">
    <location>
        <begin position="36"/>
        <end position="56"/>
    </location>
</feature>
<protein>
    <submittedName>
        <fullName evidence="2">Uncharacterized protein</fullName>
    </submittedName>
</protein>
<evidence type="ECO:0000313" key="3">
    <source>
        <dbReference type="Proteomes" id="UP000823960"/>
    </source>
</evidence>
<evidence type="ECO:0000256" key="1">
    <source>
        <dbReference type="SAM" id="Phobius"/>
    </source>
</evidence>
<evidence type="ECO:0000313" key="2">
    <source>
        <dbReference type="EMBL" id="HIV10765.1"/>
    </source>
</evidence>
<reference evidence="2" key="2">
    <citation type="journal article" date="2021" name="PeerJ">
        <title>Extensive microbial diversity within the chicken gut microbiome revealed by metagenomics and culture.</title>
        <authorList>
            <person name="Gilroy R."/>
            <person name="Ravi A."/>
            <person name="Getino M."/>
            <person name="Pursley I."/>
            <person name="Horton D.L."/>
            <person name="Alikhan N.F."/>
            <person name="Baker D."/>
            <person name="Gharbi K."/>
            <person name="Hall N."/>
            <person name="Watson M."/>
            <person name="Adriaenssens E.M."/>
            <person name="Foster-Nyarko E."/>
            <person name="Jarju S."/>
            <person name="Secka A."/>
            <person name="Antonio M."/>
            <person name="Oren A."/>
            <person name="Chaudhuri R.R."/>
            <person name="La Ragione R."/>
            <person name="Hildebrand F."/>
            <person name="Pallen M.J."/>
        </authorList>
    </citation>
    <scope>NUCLEOTIDE SEQUENCE</scope>
    <source>
        <strain evidence="2">1370</strain>
    </source>
</reference>
<dbReference type="Proteomes" id="UP000823960">
    <property type="component" value="Unassembled WGS sequence"/>
</dbReference>
<keyword evidence="1" id="KW-1133">Transmembrane helix</keyword>
<feature type="transmembrane region" description="Helical" evidence="1">
    <location>
        <begin position="6"/>
        <end position="29"/>
    </location>
</feature>
<comment type="caution">
    <text evidence="2">The sequence shown here is derived from an EMBL/GenBank/DDBJ whole genome shotgun (WGS) entry which is preliminary data.</text>
</comment>
<feature type="transmembrane region" description="Helical" evidence="1">
    <location>
        <begin position="68"/>
        <end position="92"/>
    </location>
</feature>
<dbReference type="EMBL" id="DVOL01000045">
    <property type="protein sequence ID" value="HIV10765.1"/>
    <property type="molecule type" value="Genomic_DNA"/>
</dbReference>
<sequence>MFDVWIGGINAMVVLAALLLVLLPLQLFLCFRVKSAAIRLLPAVIFGVLTVLFGILSQSAEGWDGLGYAVLAIYTATLLLARAVCWLVWGIVRASKKK</sequence>
<gene>
    <name evidence="2" type="ORF">IAD28_03595</name>
</gene>
<keyword evidence="1" id="KW-0472">Membrane</keyword>
<dbReference type="AlphaFoldDB" id="A0A9D1T3R3"/>
<reference evidence="2" key="1">
    <citation type="submission" date="2020-10" db="EMBL/GenBank/DDBJ databases">
        <authorList>
            <person name="Gilroy R."/>
        </authorList>
    </citation>
    <scope>NUCLEOTIDE SEQUENCE</scope>
    <source>
        <strain evidence="2">1370</strain>
    </source>
</reference>